<comment type="caution">
    <text evidence="2">The sequence shown here is derived from an EMBL/GenBank/DDBJ whole genome shotgun (WGS) entry which is preliminary data.</text>
</comment>
<feature type="domain" description="EthD" evidence="1">
    <location>
        <begin position="13"/>
        <end position="86"/>
    </location>
</feature>
<dbReference type="AlphaFoldDB" id="A0A2T2XKE3"/>
<evidence type="ECO:0000313" key="2">
    <source>
        <dbReference type="EMBL" id="PSR34957.1"/>
    </source>
</evidence>
<dbReference type="SUPFAM" id="SSF54909">
    <property type="entry name" value="Dimeric alpha+beta barrel"/>
    <property type="match status" value="1"/>
</dbReference>
<dbReference type="EMBL" id="PXYW01000005">
    <property type="protein sequence ID" value="PSR34957.1"/>
    <property type="molecule type" value="Genomic_DNA"/>
</dbReference>
<accession>A0A2T2XKE3</accession>
<reference evidence="2 3" key="1">
    <citation type="journal article" date="2014" name="BMC Genomics">
        <title>Comparison of environmental and isolate Sulfobacillus genomes reveals diverse carbon, sulfur, nitrogen, and hydrogen metabolisms.</title>
        <authorList>
            <person name="Justice N.B."/>
            <person name="Norman A."/>
            <person name="Brown C.T."/>
            <person name="Singh A."/>
            <person name="Thomas B.C."/>
            <person name="Banfield J.F."/>
        </authorList>
    </citation>
    <scope>NUCLEOTIDE SEQUENCE [LARGE SCALE GENOMIC DNA]</scope>
    <source>
        <strain evidence="2">AMDSBA4</strain>
    </source>
</reference>
<name>A0A2T2XKE3_9FIRM</name>
<dbReference type="GO" id="GO:0016491">
    <property type="term" value="F:oxidoreductase activity"/>
    <property type="evidence" value="ECO:0007669"/>
    <property type="project" value="InterPro"/>
</dbReference>
<dbReference type="InterPro" id="IPR011008">
    <property type="entry name" value="Dimeric_a/b-barrel"/>
</dbReference>
<evidence type="ECO:0000313" key="3">
    <source>
        <dbReference type="Proteomes" id="UP000242972"/>
    </source>
</evidence>
<protein>
    <submittedName>
        <fullName evidence="2">EthD family reductase</fullName>
    </submittedName>
</protein>
<proteinExistence type="predicted"/>
<organism evidence="2 3">
    <name type="scientific">Sulfobacillus benefaciens</name>
    <dbReference type="NCBI Taxonomy" id="453960"/>
    <lineage>
        <taxon>Bacteria</taxon>
        <taxon>Bacillati</taxon>
        <taxon>Bacillota</taxon>
        <taxon>Clostridia</taxon>
        <taxon>Eubacteriales</taxon>
        <taxon>Clostridiales Family XVII. Incertae Sedis</taxon>
        <taxon>Sulfobacillus</taxon>
    </lineage>
</organism>
<dbReference type="InterPro" id="IPR009799">
    <property type="entry name" value="EthD_dom"/>
</dbReference>
<sequence length="99" mass="10711">MVSLLAIYQTPPDPDEFLAHYTEVHAPLAQAMPGLQGLSWGKVESLSGKQDVFLVATMNFADRQALDQALASPEGRAAGRDLNGFAKGIVELKVVEWQS</sequence>
<dbReference type="Pfam" id="PF07110">
    <property type="entry name" value="EthD"/>
    <property type="match status" value="1"/>
</dbReference>
<dbReference type="Proteomes" id="UP000242972">
    <property type="component" value="Unassembled WGS sequence"/>
</dbReference>
<evidence type="ECO:0000259" key="1">
    <source>
        <dbReference type="Pfam" id="PF07110"/>
    </source>
</evidence>
<dbReference type="NCBIfam" id="TIGR02118">
    <property type="entry name" value="EthD family reductase"/>
    <property type="match status" value="1"/>
</dbReference>
<gene>
    <name evidence="2" type="ORF">C7B46_03325</name>
</gene>
<dbReference type="Gene3D" id="3.30.70.100">
    <property type="match status" value="1"/>
</dbReference>